<evidence type="ECO:0000256" key="7">
    <source>
        <dbReference type="ARBA" id="ARBA00022989"/>
    </source>
</evidence>
<dbReference type="GO" id="GO:0038023">
    <property type="term" value="F:signaling receptor activity"/>
    <property type="evidence" value="ECO:0007669"/>
    <property type="project" value="TreeGrafter"/>
</dbReference>
<evidence type="ECO:0000256" key="12">
    <source>
        <dbReference type="SAM" id="Phobius"/>
    </source>
</evidence>
<evidence type="ECO:0000256" key="3">
    <source>
        <dbReference type="ARBA" id="ARBA00022614"/>
    </source>
</evidence>
<dbReference type="PANTHER" id="PTHR24365:SF541">
    <property type="entry name" value="PROTEIN TOLL-RELATED"/>
    <property type="match status" value="1"/>
</dbReference>
<dbReference type="InterPro" id="IPR000157">
    <property type="entry name" value="TIR_dom"/>
</dbReference>
<dbReference type="Gene3D" id="3.80.10.10">
    <property type="entry name" value="Ribonuclease Inhibitor"/>
    <property type="match status" value="3"/>
</dbReference>
<name>A0A182J1B0_ANOAO</name>
<dbReference type="SUPFAM" id="SSF52200">
    <property type="entry name" value="Toll/Interleukin receptor TIR domain"/>
    <property type="match status" value="1"/>
</dbReference>
<feature type="signal peptide" evidence="13">
    <location>
        <begin position="1"/>
        <end position="23"/>
    </location>
</feature>
<dbReference type="EnsemblMetazoa" id="AATE009456-RA">
    <property type="protein sequence ID" value="AATE009456-PA.1"/>
    <property type="gene ID" value="AATE009456"/>
</dbReference>
<feature type="transmembrane region" description="Helical" evidence="12">
    <location>
        <begin position="715"/>
        <end position="736"/>
    </location>
</feature>
<organism evidence="14">
    <name type="scientific">Anopheles atroparvus</name>
    <name type="common">European mosquito</name>
    <dbReference type="NCBI Taxonomy" id="41427"/>
    <lineage>
        <taxon>Eukaryota</taxon>
        <taxon>Metazoa</taxon>
        <taxon>Ecdysozoa</taxon>
        <taxon>Arthropoda</taxon>
        <taxon>Hexapoda</taxon>
        <taxon>Insecta</taxon>
        <taxon>Pterygota</taxon>
        <taxon>Neoptera</taxon>
        <taxon>Endopterygota</taxon>
        <taxon>Diptera</taxon>
        <taxon>Nematocera</taxon>
        <taxon>Culicoidea</taxon>
        <taxon>Culicidae</taxon>
        <taxon>Anophelinae</taxon>
        <taxon>Anopheles</taxon>
    </lineage>
</organism>
<reference evidence="14" key="1">
    <citation type="submission" date="2022-08" db="UniProtKB">
        <authorList>
            <consortium name="EnsemblMetazoa"/>
        </authorList>
    </citation>
    <scope>IDENTIFICATION</scope>
    <source>
        <strain evidence="14">EBRO</strain>
    </source>
</reference>
<keyword evidence="10" id="KW-0325">Glycoprotein</keyword>
<feature type="chain" id="PRO_5043545526" evidence="13">
    <location>
        <begin position="24"/>
        <end position="991"/>
    </location>
</feature>
<keyword evidence="3" id="KW-0433">Leucine-rich repeat</keyword>
<dbReference type="FunFam" id="3.80.10.10:FF:001164">
    <property type="entry name" value="GH01279p"/>
    <property type="match status" value="1"/>
</dbReference>
<dbReference type="VEuPathDB" id="VectorBase:AATE009456"/>
<evidence type="ECO:0000256" key="9">
    <source>
        <dbReference type="ARBA" id="ARBA00023170"/>
    </source>
</evidence>
<dbReference type="Gene3D" id="3.40.50.10140">
    <property type="entry name" value="Toll/interleukin-1 receptor homology (TIR) domain"/>
    <property type="match status" value="1"/>
</dbReference>
<keyword evidence="9" id="KW-0675">Receptor</keyword>
<evidence type="ECO:0000313" key="14">
    <source>
        <dbReference type="EnsemblMetazoa" id="AATE009456-PA.1"/>
    </source>
</evidence>
<feature type="compositionally biased region" description="Polar residues" evidence="11">
    <location>
        <begin position="941"/>
        <end position="950"/>
    </location>
</feature>
<evidence type="ECO:0000256" key="5">
    <source>
        <dbReference type="ARBA" id="ARBA00022729"/>
    </source>
</evidence>
<keyword evidence="7 12" id="KW-1133">Transmembrane helix</keyword>
<evidence type="ECO:0000256" key="13">
    <source>
        <dbReference type="SAM" id="SignalP"/>
    </source>
</evidence>
<evidence type="ECO:0000256" key="11">
    <source>
        <dbReference type="SAM" id="MobiDB-lite"/>
    </source>
</evidence>
<dbReference type="PRINTS" id="PR00019">
    <property type="entry name" value="LEURICHRPT"/>
</dbReference>
<dbReference type="SUPFAM" id="SSF52058">
    <property type="entry name" value="L domain-like"/>
    <property type="match status" value="2"/>
</dbReference>
<protein>
    <submittedName>
        <fullName evidence="14">Uncharacterized protein</fullName>
    </submittedName>
</protein>
<comment type="similarity">
    <text evidence="2">Belongs to the Toll-like receptor family.</text>
</comment>
<evidence type="ECO:0000256" key="10">
    <source>
        <dbReference type="ARBA" id="ARBA00023180"/>
    </source>
</evidence>
<sequence length="991" mass="111730">MRAPGWSKGIPLLALLLVPLARAIVCPPRCFACTASMVECPQLTIVRKNTHLDVRCTDWDAYDFGDLDTVNSPLELGPYDQLSFVNCAIPQNRSLADTLAFLGPLSNVSQLFFLNNSRHRKSAPLAPILFEGLGALTILSLKNATRHPITAPDLFIHLPQLRWLDLREYGGDSVPANLLRPLQALRTLELRQNLKLEQLPPGWFSHLPQLTDAIVYGNGLRTVPRFDGTPLLAHLDLSGNQLETLPANLFTELPKLTSLDLKKNRLTALPRDIFGANRQLVELDLSHNGLEELPDSLLQDQRNLKTLYLNYNNLTSLNTQVLRNLNVLQKLHIDHNRLRAIDVNAFEGQADTLSELLLNHNNISFYERHGDVMYQDGKAVWGFQTPFQHLNNVMYLNLSHNAIVKVFDDFHSFMASLRVLDLSHNSIRRLEYDQLNFISNKVELLDLSGNQIRDIQMSRVPVPISRLPQKIVLNENPLRCDCDAHAFVNFLQRRSVTPTPFVTDRLTCDSPVELHGKGVRDVSPLALVCDHRGDVCPPECSCQIRPEDRVVIVDCSSRNLTHLPALRSPTAIDYRSVDLRLQNNLLVMLPDRAGRAGFGNESTASAWEAVYRLNVSNNRLTAVVSSNLPPRLEMLDVSGNQLKAIDAELARKLKHVRSVGLAGNPWTCECSAELLGFVQTNSSRITDFESMRCDSKQNITVNLQHELCSVYLSPIVWISVTVAVLALVVALLGVLYHKYQHEVKLWLFTHNLLQWLTSEEEVDKDKLYDAFVSYSHKDEAFITEHLVPTLERAPMNFRICWHVRDFMPGEMISSQITKAVEESRRTIIVLSANYLESVWGQMEFKTAYLQSIEDKRNRVIAIIYDDIGNVEDLDQELRAYLKTNTYLRWGDPWFWDKLRYAMPHPRQGTQITNNMRLASMDKLNLIKSIQNGVGGPAAGSDSPTQESTPPIEQVAKGTDSSEGPLTKLYAPAATAPLFTISSIKLDLNMPN</sequence>
<dbReference type="STRING" id="41427.A0A182J1B0"/>
<keyword evidence="8 12" id="KW-0472">Membrane</keyword>
<dbReference type="GO" id="GO:0007165">
    <property type="term" value="P:signal transduction"/>
    <property type="evidence" value="ECO:0007669"/>
    <property type="project" value="InterPro"/>
</dbReference>
<evidence type="ECO:0000256" key="2">
    <source>
        <dbReference type="ARBA" id="ARBA00009634"/>
    </source>
</evidence>
<dbReference type="InterPro" id="IPR001611">
    <property type="entry name" value="Leu-rich_rpt"/>
</dbReference>
<dbReference type="AlphaFoldDB" id="A0A182J1B0"/>
<keyword evidence="6" id="KW-0677">Repeat</keyword>
<dbReference type="Pfam" id="PF13676">
    <property type="entry name" value="TIR_2"/>
    <property type="match status" value="1"/>
</dbReference>
<evidence type="ECO:0000256" key="6">
    <source>
        <dbReference type="ARBA" id="ARBA00022737"/>
    </source>
</evidence>
<dbReference type="InterPro" id="IPR003591">
    <property type="entry name" value="Leu-rich_rpt_typical-subtyp"/>
</dbReference>
<accession>A0A182J1B0</accession>
<dbReference type="PANTHER" id="PTHR24365">
    <property type="entry name" value="TOLL-LIKE RECEPTOR"/>
    <property type="match status" value="1"/>
</dbReference>
<dbReference type="PROSITE" id="PS50104">
    <property type="entry name" value="TIR"/>
    <property type="match status" value="1"/>
</dbReference>
<evidence type="ECO:0000256" key="4">
    <source>
        <dbReference type="ARBA" id="ARBA00022692"/>
    </source>
</evidence>
<keyword evidence="4 12" id="KW-0812">Transmembrane</keyword>
<dbReference type="InterPro" id="IPR000483">
    <property type="entry name" value="Cys-rich_flank_reg_C"/>
</dbReference>
<dbReference type="SMART" id="SM00364">
    <property type="entry name" value="LRR_BAC"/>
    <property type="match status" value="6"/>
</dbReference>
<comment type="subcellular location">
    <subcellularLocation>
        <location evidence="1">Membrane</location>
        <topology evidence="1">Single-pass type I membrane protein</topology>
    </subcellularLocation>
</comment>
<evidence type="ECO:0000256" key="1">
    <source>
        <dbReference type="ARBA" id="ARBA00004479"/>
    </source>
</evidence>
<dbReference type="PROSITE" id="PS51450">
    <property type="entry name" value="LRR"/>
    <property type="match status" value="3"/>
</dbReference>
<dbReference type="InterPro" id="IPR032675">
    <property type="entry name" value="LRR_dom_sf"/>
</dbReference>
<dbReference type="SMART" id="SM00369">
    <property type="entry name" value="LRR_TYP"/>
    <property type="match status" value="9"/>
</dbReference>
<dbReference type="GO" id="GO:0005886">
    <property type="term" value="C:plasma membrane"/>
    <property type="evidence" value="ECO:0007669"/>
    <property type="project" value="TreeGrafter"/>
</dbReference>
<feature type="region of interest" description="Disordered" evidence="11">
    <location>
        <begin position="934"/>
        <end position="963"/>
    </location>
</feature>
<keyword evidence="5 13" id="KW-0732">Signal</keyword>
<dbReference type="PRINTS" id="PR01537">
    <property type="entry name" value="INTRLKN1R1F"/>
</dbReference>
<dbReference type="Pfam" id="PF13855">
    <property type="entry name" value="LRR_8"/>
    <property type="match status" value="3"/>
</dbReference>
<dbReference type="FunFam" id="3.40.50.10140:FF:000020">
    <property type="entry name" value="Blast:Protein toll"/>
    <property type="match status" value="1"/>
</dbReference>
<evidence type="ECO:0000256" key="8">
    <source>
        <dbReference type="ARBA" id="ARBA00023136"/>
    </source>
</evidence>
<dbReference type="SMART" id="SM00082">
    <property type="entry name" value="LRRCT"/>
    <property type="match status" value="2"/>
</dbReference>
<proteinExistence type="inferred from homology"/>
<dbReference type="SMART" id="SM00255">
    <property type="entry name" value="TIR"/>
    <property type="match status" value="1"/>
</dbReference>
<dbReference type="InterPro" id="IPR035897">
    <property type="entry name" value="Toll_tir_struct_dom_sf"/>
</dbReference>